<dbReference type="PANTHER" id="PTHR34660">
    <property type="entry name" value="MYB-LIKE PROTEIN X"/>
    <property type="match status" value="1"/>
</dbReference>
<feature type="compositionally biased region" description="Basic and acidic residues" evidence="1">
    <location>
        <begin position="31"/>
        <end position="56"/>
    </location>
</feature>
<feature type="compositionally biased region" description="Basic and acidic residues" evidence="1">
    <location>
        <begin position="67"/>
        <end position="86"/>
    </location>
</feature>
<reference evidence="3" key="2">
    <citation type="submission" date="2021-01" db="EMBL/GenBank/DDBJ databases">
        <authorList>
            <person name="Lovell J.T."/>
            <person name="Bentley N."/>
            <person name="Bhattarai G."/>
            <person name="Jenkins J.W."/>
            <person name="Sreedasyam A."/>
            <person name="Alarcon Y."/>
            <person name="Bock C."/>
            <person name="Boston L."/>
            <person name="Carlson J."/>
            <person name="Cervantes K."/>
            <person name="Clermont K."/>
            <person name="Krom N."/>
            <person name="Kubenka K."/>
            <person name="Mamidi S."/>
            <person name="Mattison C."/>
            <person name="Monteros M."/>
            <person name="Pisani C."/>
            <person name="Plott C."/>
            <person name="Rajasekar S."/>
            <person name="Rhein H.S."/>
            <person name="Rohla C."/>
            <person name="Song M."/>
            <person name="Hilaire R.S."/>
            <person name="Shu S."/>
            <person name="Wells L."/>
            <person name="Wang X."/>
            <person name="Webber J."/>
            <person name="Heerema R.J."/>
            <person name="Klein P."/>
            <person name="Conner P."/>
            <person name="Grauke L."/>
            <person name="Grimwood J."/>
            <person name="Schmutz J."/>
            <person name="Randall J.J."/>
        </authorList>
    </citation>
    <scope>NUCLEOTIDE SEQUENCE</scope>
    <source>
        <tissue evidence="3">Leaf</tissue>
    </source>
</reference>
<evidence type="ECO:0000256" key="1">
    <source>
        <dbReference type="SAM" id="MobiDB-lite"/>
    </source>
</evidence>
<dbReference type="PANTHER" id="PTHR34660:SF7">
    <property type="entry name" value="DNA LIGASE-LIKE PROTEIN"/>
    <property type="match status" value="1"/>
</dbReference>
<comment type="caution">
    <text evidence="2">The sequence shown here is derived from an EMBL/GenBank/DDBJ whole genome shotgun (WGS) entry which is preliminary data.</text>
</comment>
<dbReference type="Proteomes" id="UP000811609">
    <property type="component" value="Chromosome 8"/>
</dbReference>
<sequence length="307" mass="35692">MSRCYPYPPPGFVKDGGQWIDCIKLQREREKIKTEIQKEKKREKEKRKSDRGKKISTDTGHGKRRKLDYQKCDEQERSKEKSLGAHIQKRIEAEAEQLERSGITDEHEQPTCSINVCSDNLQGSNKRIRDTSPTSGLRSHGTIVRIRLHSKDQDNEKLRFTCGRADDCHAQHKNGSVNFPSQEQGCFTNTKENILAEKLNIRPKKEATCPVPGRHETTTSYKNEIPAESLYRTSIENWVLPPPQYHQGNDFSDDEEWLFKTQRENRYECERYEARNDAIGCRSPMLRPRAYFLPEADVYALPYTVPF</sequence>
<dbReference type="Proteomes" id="UP000811246">
    <property type="component" value="Chromosome 8"/>
</dbReference>
<dbReference type="EMBL" id="CM031832">
    <property type="protein sequence ID" value="KAG6699497.1"/>
    <property type="molecule type" value="Genomic_DNA"/>
</dbReference>
<feature type="region of interest" description="Disordered" evidence="1">
    <location>
        <begin position="31"/>
        <end position="86"/>
    </location>
</feature>
<reference evidence="2" key="1">
    <citation type="submission" date="2020-12" db="EMBL/GenBank/DDBJ databases">
        <title>WGS assembly of Carya illinoinensis cv. Pawnee.</title>
        <authorList>
            <person name="Platts A."/>
            <person name="Shu S."/>
            <person name="Wright S."/>
            <person name="Barry K."/>
            <person name="Edger P."/>
            <person name="Pires J.C."/>
            <person name="Schmutz J."/>
        </authorList>
    </citation>
    <scope>NUCLEOTIDE SEQUENCE</scope>
    <source>
        <tissue evidence="2">Leaf</tissue>
    </source>
</reference>
<gene>
    <name evidence="2" type="ORF">CIPAW_08G067700</name>
    <name evidence="3" type="ORF">I3842_08G069300</name>
</gene>
<name>A0A8T1PS58_CARIL</name>
<evidence type="ECO:0000313" key="2">
    <source>
        <dbReference type="EMBL" id="KAG6644654.1"/>
    </source>
</evidence>
<evidence type="ECO:0000313" key="4">
    <source>
        <dbReference type="Proteomes" id="UP000811609"/>
    </source>
</evidence>
<dbReference type="EMBL" id="CM031816">
    <property type="protein sequence ID" value="KAG6644654.1"/>
    <property type="molecule type" value="Genomic_DNA"/>
</dbReference>
<protein>
    <submittedName>
        <fullName evidence="2">Uncharacterized protein</fullName>
    </submittedName>
</protein>
<evidence type="ECO:0000313" key="3">
    <source>
        <dbReference type="EMBL" id="KAG6699497.1"/>
    </source>
</evidence>
<dbReference type="AlphaFoldDB" id="A0A8T1PS58"/>
<organism evidence="2 4">
    <name type="scientific">Carya illinoinensis</name>
    <name type="common">Pecan</name>
    <dbReference type="NCBI Taxonomy" id="32201"/>
    <lineage>
        <taxon>Eukaryota</taxon>
        <taxon>Viridiplantae</taxon>
        <taxon>Streptophyta</taxon>
        <taxon>Embryophyta</taxon>
        <taxon>Tracheophyta</taxon>
        <taxon>Spermatophyta</taxon>
        <taxon>Magnoliopsida</taxon>
        <taxon>eudicotyledons</taxon>
        <taxon>Gunneridae</taxon>
        <taxon>Pentapetalae</taxon>
        <taxon>rosids</taxon>
        <taxon>fabids</taxon>
        <taxon>Fagales</taxon>
        <taxon>Juglandaceae</taxon>
        <taxon>Carya</taxon>
    </lineage>
</organism>
<accession>A0A8T1PS58</accession>
<proteinExistence type="predicted"/>
<keyword evidence="4" id="KW-1185">Reference proteome</keyword>